<organism evidence="1 2">
    <name type="scientific">Methanosarcina spelaei</name>
    <dbReference type="NCBI Taxonomy" id="1036679"/>
    <lineage>
        <taxon>Archaea</taxon>
        <taxon>Methanobacteriati</taxon>
        <taxon>Methanobacteriota</taxon>
        <taxon>Stenosarchaea group</taxon>
        <taxon>Methanomicrobia</taxon>
        <taxon>Methanosarcinales</taxon>
        <taxon>Methanosarcinaceae</taxon>
        <taxon>Methanosarcina</taxon>
    </lineage>
</organism>
<accession>A0A2A2HPR3</accession>
<sequence>MNFSEAKILAVPGYMVDIRGSDFPARLMISFLSTVRRRVQAERGEWKERTRNAIAGIQE</sequence>
<comment type="caution">
    <text evidence="1">The sequence shown here is derived from an EMBL/GenBank/DDBJ whole genome shotgun (WGS) entry which is preliminary data.</text>
</comment>
<proteinExistence type="predicted"/>
<name>A0A2A2HPR3_9EURY</name>
<protein>
    <submittedName>
        <fullName evidence="1">Uncharacterized protein</fullName>
    </submittedName>
</protein>
<evidence type="ECO:0000313" key="1">
    <source>
        <dbReference type="EMBL" id="PAV11479.1"/>
    </source>
</evidence>
<dbReference type="EMBL" id="LMVP01000515">
    <property type="protein sequence ID" value="PAV11479.1"/>
    <property type="molecule type" value="Genomic_DNA"/>
</dbReference>
<reference evidence="1 2" key="1">
    <citation type="journal article" date="2017" name="BMC Genomics">
        <title>Genomic analysis of methanogenic archaea reveals a shift towards energy conservation.</title>
        <authorList>
            <person name="Gilmore S.P."/>
            <person name="Henske J.K."/>
            <person name="Sexton J.A."/>
            <person name="Solomon K.V."/>
            <person name="Seppala S."/>
            <person name="Yoo J.I."/>
            <person name="Huyett L.M."/>
            <person name="Pressman A."/>
            <person name="Cogan J.Z."/>
            <person name="Kivenson V."/>
            <person name="Peng X."/>
            <person name="Tan Y."/>
            <person name="Valentine D.L."/>
            <person name="O'Malley M.A."/>
        </authorList>
    </citation>
    <scope>NUCLEOTIDE SEQUENCE [LARGE SCALE GENOMIC DNA]</scope>
    <source>
        <strain evidence="1 2">MC-15</strain>
    </source>
</reference>
<gene>
    <name evidence="1" type="ORF">ASJ81_10130</name>
</gene>
<keyword evidence="2" id="KW-1185">Reference proteome</keyword>
<dbReference type="Proteomes" id="UP000218164">
    <property type="component" value="Unassembled WGS sequence"/>
</dbReference>
<evidence type="ECO:0000313" key="2">
    <source>
        <dbReference type="Proteomes" id="UP000218164"/>
    </source>
</evidence>
<dbReference type="AlphaFoldDB" id="A0A2A2HPR3"/>